<name>A0A2S7YNQ9_BEABA</name>
<organism evidence="3 4">
    <name type="scientific">Beauveria bassiana</name>
    <name type="common">White muscardine disease fungus</name>
    <name type="synonym">Tritirachium shiotae</name>
    <dbReference type="NCBI Taxonomy" id="176275"/>
    <lineage>
        <taxon>Eukaryota</taxon>
        <taxon>Fungi</taxon>
        <taxon>Dikarya</taxon>
        <taxon>Ascomycota</taxon>
        <taxon>Pezizomycotina</taxon>
        <taxon>Sordariomycetes</taxon>
        <taxon>Hypocreomycetidae</taxon>
        <taxon>Hypocreales</taxon>
        <taxon>Cordycipitaceae</taxon>
        <taxon>Beauveria</taxon>
    </lineage>
</organism>
<sequence length="564" mass="61001">MNYNRATKMEPILFQSVTVITGEEDATPFVADVLVKDGLIAHIGDPGTVESATARRIDGKGQYLSPGFIDMHAHSDLYLITSPAHEAKISQGCTTEVVGQDGISYAPVRTKEQLRAIRSQIAGWNGNPSDEECQTKHKGTGIFEWQTVGDYLDCLEQNKTATNVAMLVPQGNLRLLACGPNDTPASPAEIQDQVKLLKEAIGQGAVGMSSGLTYTPGMYASNSELAVLCKALADEYPGAFYAPHHRSYGFKALESYEEMLDLGKNTRCPIHLTHATMNFSENKGRAPELLQMIDGALGSGVDVTLDTYPYLPGCTMLAALLPSWASEGGPDETLKRLGDAKVRDKIQVAVEVTGCDGGHGIPTNWDEIQIGSTQHEALDGYAGRRVAEVARSLGKPAMEVFFDILVKDRLATSCLLHIGHEENVRAIMKHEKHMSGSDAILHGETLHPRAYGTFTRYLGHYARDLGMFTIPQMMAHLTSRPAKRLNVYPFRGHVGVGSAADLVLFDPETIQDMATFEQPKLTSKGINFVLVNGVVAVDAGKLTGARGGHVLRRKEDGTVGSGKV</sequence>
<dbReference type="SUPFAM" id="SSF51556">
    <property type="entry name" value="Metallo-dependent hydrolases"/>
    <property type="match status" value="1"/>
</dbReference>
<feature type="domain" description="Amidohydrolase 3" evidence="2">
    <location>
        <begin position="57"/>
        <end position="536"/>
    </location>
</feature>
<dbReference type="Proteomes" id="UP000237441">
    <property type="component" value="Unassembled WGS sequence"/>
</dbReference>
<comment type="caution">
    <text evidence="3">The sequence shown here is derived from an EMBL/GenBank/DDBJ whole genome shotgun (WGS) entry which is preliminary data.</text>
</comment>
<evidence type="ECO:0000256" key="1">
    <source>
        <dbReference type="ARBA" id="ARBA00008829"/>
    </source>
</evidence>
<dbReference type="AlphaFoldDB" id="A0A2S7YNQ9"/>
<reference evidence="3 4" key="1">
    <citation type="submission" date="2016-07" db="EMBL/GenBank/DDBJ databases">
        <title>Comparative genomics of the entomopathogenic fungus Beauveria bassiana.</title>
        <authorList>
            <person name="Valero Jimenez C.A."/>
            <person name="Zwaan B.J."/>
            <person name="Van Kan J.A."/>
            <person name="Takken W."/>
            <person name="Debets A.J."/>
            <person name="Schoustra S.E."/>
            <person name="Koenraadt C.J."/>
        </authorList>
    </citation>
    <scope>NUCLEOTIDE SEQUENCE [LARGE SCALE GENOMIC DNA]</scope>
    <source>
        <strain evidence="3 4">ARSEF 8028</strain>
    </source>
</reference>
<proteinExistence type="inferred from homology"/>
<dbReference type="GO" id="GO:0016811">
    <property type="term" value="F:hydrolase activity, acting on carbon-nitrogen (but not peptide) bonds, in linear amides"/>
    <property type="evidence" value="ECO:0007669"/>
    <property type="project" value="InterPro"/>
</dbReference>
<dbReference type="InterPro" id="IPR023100">
    <property type="entry name" value="D-aminoacylase_insert_dom_sf"/>
</dbReference>
<dbReference type="CDD" id="cd01297">
    <property type="entry name" value="D-aminoacylase"/>
    <property type="match status" value="1"/>
</dbReference>
<dbReference type="InterPro" id="IPR011059">
    <property type="entry name" value="Metal-dep_hydrolase_composite"/>
</dbReference>
<accession>A0A2S7YNQ9</accession>
<dbReference type="Pfam" id="PF07969">
    <property type="entry name" value="Amidohydro_3"/>
    <property type="match status" value="1"/>
</dbReference>
<evidence type="ECO:0000313" key="4">
    <source>
        <dbReference type="Proteomes" id="UP000237441"/>
    </source>
</evidence>
<evidence type="ECO:0000313" key="3">
    <source>
        <dbReference type="EMBL" id="PQK17778.1"/>
    </source>
</evidence>
<dbReference type="InterPro" id="IPR032466">
    <property type="entry name" value="Metal_Hydrolase"/>
</dbReference>
<dbReference type="Gene3D" id="3.20.20.140">
    <property type="entry name" value="Metal-dependent hydrolases"/>
    <property type="match status" value="1"/>
</dbReference>
<dbReference type="OrthoDB" id="194468at2759"/>
<dbReference type="PANTHER" id="PTHR11647:SF1">
    <property type="entry name" value="COLLAPSIN RESPONSE MEDIATOR PROTEIN"/>
    <property type="match status" value="1"/>
</dbReference>
<dbReference type="Gene3D" id="3.30.1490.130">
    <property type="entry name" value="D-aminoacylase. Domain 3"/>
    <property type="match status" value="1"/>
</dbReference>
<evidence type="ECO:0000259" key="2">
    <source>
        <dbReference type="Pfam" id="PF07969"/>
    </source>
</evidence>
<dbReference type="PANTHER" id="PTHR11647">
    <property type="entry name" value="HYDRANTOINASE/DIHYDROPYRIMIDINASE FAMILY MEMBER"/>
    <property type="match status" value="1"/>
</dbReference>
<dbReference type="InterPro" id="IPR013108">
    <property type="entry name" value="Amidohydro_3"/>
</dbReference>
<gene>
    <name evidence="3" type="ORF">BB8028_0008g02840</name>
</gene>
<dbReference type="SUPFAM" id="SSF51338">
    <property type="entry name" value="Composite domain of metallo-dependent hydrolases"/>
    <property type="match status" value="1"/>
</dbReference>
<dbReference type="Gene3D" id="2.30.40.10">
    <property type="entry name" value="Urease, subunit C, domain 1"/>
    <property type="match status" value="1"/>
</dbReference>
<dbReference type="InterPro" id="IPR050378">
    <property type="entry name" value="Metallo-dep_Hydrolases_sf"/>
</dbReference>
<dbReference type="EMBL" id="JRHA01000008">
    <property type="protein sequence ID" value="PQK17778.1"/>
    <property type="molecule type" value="Genomic_DNA"/>
</dbReference>
<protein>
    <recommendedName>
        <fullName evidence="2">Amidohydrolase 3 domain-containing protein</fullName>
    </recommendedName>
</protein>
<comment type="similarity">
    <text evidence="1">Belongs to the metallo-dependent hydrolases superfamily. Hydantoinase/dihydropyrimidinase family.</text>
</comment>